<evidence type="ECO:0000313" key="3">
    <source>
        <dbReference type="Proteomes" id="UP001223016"/>
    </source>
</evidence>
<reference evidence="2 3" key="1">
    <citation type="submission" date="2023-07" db="EMBL/GenBank/DDBJ databases">
        <title>Identification of four novel Pseudomonas species associated with bacterial leaf spot of cucurbits.</title>
        <authorList>
            <person name="Fullem K.R."/>
        </authorList>
    </citation>
    <scope>NUCLEOTIDE SEQUENCE [LARGE SCALE GENOMIC DNA]</scope>
    <source>
        <strain evidence="2 3">KFB 138</strain>
    </source>
</reference>
<dbReference type="EMBL" id="JAUQOO010000001">
    <property type="protein sequence ID" value="MDO7925434.1"/>
    <property type="molecule type" value="Genomic_DNA"/>
</dbReference>
<feature type="transmembrane region" description="Helical" evidence="1">
    <location>
        <begin position="83"/>
        <end position="108"/>
    </location>
</feature>
<evidence type="ECO:0000256" key="1">
    <source>
        <dbReference type="SAM" id="Phobius"/>
    </source>
</evidence>
<protein>
    <submittedName>
        <fullName evidence="2">Uncharacterized protein</fullName>
    </submittedName>
</protein>
<name>A0ABT9CIY2_9PSED</name>
<dbReference type="RefSeq" id="WP_201007254.1">
    <property type="nucleotide sequence ID" value="NZ_JAUQOO010000001.1"/>
</dbReference>
<proteinExistence type="predicted"/>
<sequence length="110" mass="12269">MGVLFSIAFSTLSLVVASRIMNVGLGIIPALLVVAFLQVMGVALEGTEKLLYAFIFILGLLIYFAGLKRFTGESTWTLIKLTIVWMIMAFVIAQVFFKVFELSFAFYLRS</sequence>
<comment type="caution">
    <text evidence="2">The sequence shown here is derived from an EMBL/GenBank/DDBJ whole genome shotgun (WGS) entry which is preliminary data.</text>
</comment>
<keyword evidence="1" id="KW-1133">Transmembrane helix</keyword>
<keyword evidence="3" id="KW-1185">Reference proteome</keyword>
<evidence type="ECO:0000313" key="2">
    <source>
        <dbReference type="EMBL" id="MDO7925434.1"/>
    </source>
</evidence>
<gene>
    <name evidence="2" type="ORF">Q6A51_01500</name>
</gene>
<feature type="transmembrane region" description="Helical" evidence="1">
    <location>
        <begin position="51"/>
        <end position="71"/>
    </location>
</feature>
<keyword evidence="1" id="KW-0472">Membrane</keyword>
<dbReference type="Proteomes" id="UP001223016">
    <property type="component" value="Unassembled WGS sequence"/>
</dbReference>
<accession>A0ABT9CIY2</accession>
<organism evidence="2 3">
    <name type="scientific">Pseudomonas serbiensis</name>
    <dbReference type="NCBI Taxonomy" id="3064350"/>
    <lineage>
        <taxon>Bacteria</taxon>
        <taxon>Pseudomonadati</taxon>
        <taxon>Pseudomonadota</taxon>
        <taxon>Gammaproteobacteria</taxon>
        <taxon>Pseudomonadales</taxon>
        <taxon>Pseudomonadaceae</taxon>
        <taxon>Pseudomonas</taxon>
    </lineage>
</organism>
<keyword evidence="1" id="KW-0812">Transmembrane</keyword>